<proteinExistence type="predicted"/>
<accession>A0A075MM29</accession>
<keyword evidence="2" id="KW-1185">Reference proteome</keyword>
<dbReference type="HOGENOM" id="CLU_2597524_0_0_2"/>
<sequence>MNYENEHDPSIIRVEKIRTAKPKIMDLVTIRKMWGRSNKLPICNYCGKLISLGDAYFYHSRRKKARKYHWDCAKRINLV</sequence>
<evidence type="ECO:0000313" key="1">
    <source>
        <dbReference type="EMBL" id="AIF82298.1"/>
    </source>
</evidence>
<protein>
    <submittedName>
        <fullName evidence="1">Uncharacterized protein</fullName>
    </submittedName>
</protein>
<organism evidence="1 2">
    <name type="scientific">Candidatus Nitrososphaera evergladensis SR1</name>
    <dbReference type="NCBI Taxonomy" id="1459636"/>
    <lineage>
        <taxon>Archaea</taxon>
        <taxon>Nitrososphaerota</taxon>
        <taxon>Nitrososphaeria</taxon>
        <taxon>Nitrososphaerales</taxon>
        <taxon>Nitrososphaeraceae</taxon>
        <taxon>Nitrososphaera</taxon>
    </lineage>
</organism>
<reference evidence="1 2" key="1">
    <citation type="journal article" date="2014" name="PLoS ONE">
        <title>Genome Sequence of Candidatus Nitrososphaera evergladensis from Group I.1b Enriched from Everglades Soil Reveals Novel Genomic Features of the Ammonia-Oxidizing Archaea.</title>
        <authorList>
            <person name="Zhalnina K.V."/>
            <person name="Dias R."/>
            <person name="Leonard M.T."/>
            <person name="Dorr de Quadros P."/>
            <person name="Camargo F.A."/>
            <person name="Drew J.C."/>
            <person name="Farmerie W.G."/>
            <person name="Daroub S.H."/>
            <person name="Triplett E.W."/>
        </authorList>
    </citation>
    <scope>NUCLEOTIDE SEQUENCE [LARGE SCALE GENOMIC DNA]</scope>
    <source>
        <strain evidence="1 2">SR1</strain>
    </source>
</reference>
<name>A0A075MM29_9ARCH</name>
<evidence type="ECO:0000313" key="2">
    <source>
        <dbReference type="Proteomes" id="UP000028194"/>
    </source>
</evidence>
<dbReference type="KEGG" id="nev:NTE_00216"/>
<dbReference type="AlphaFoldDB" id="A0A075MM29"/>
<gene>
    <name evidence="1" type="ORF">NTE_00216</name>
</gene>
<dbReference type="GeneID" id="41596137"/>
<dbReference type="Proteomes" id="UP000028194">
    <property type="component" value="Chromosome"/>
</dbReference>
<dbReference type="EMBL" id="CP007174">
    <property type="protein sequence ID" value="AIF82298.1"/>
    <property type="molecule type" value="Genomic_DNA"/>
</dbReference>
<dbReference type="RefSeq" id="WP_148699312.1">
    <property type="nucleotide sequence ID" value="NZ_CP007174.1"/>
</dbReference>